<organism evidence="3 4">
    <name type="scientific">Agrobacterium vitis</name>
    <name type="common">Rhizobium vitis</name>
    <dbReference type="NCBI Taxonomy" id="373"/>
    <lineage>
        <taxon>Bacteria</taxon>
        <taxon>Pseudomonadati</taxon>
        <taxon>Pseudomonadota</taxon>
        <taxon>Alphaproteobacteria</taxon>
        <taxon>Hyphomicrobiales</taxon>
        <taxon>Rhizobiaceae</taxon>
        <taxon>Rhizobium/Agrobacterium group</taxon>
        <taxon>Agrobacterium</taxon>
    </lineage>
</organism>
<dbReference type="GeneID" id="60683812"/>
<proteinExistence type="predicted"/>
<evidence type="ECO:0000256" key="2">
    <source>
        <dbReference type="SAM" id="Phobius"/>
    </source>
</evidence>
<reference evidence="3 4" key="1">
    <citation type="submission" date="2018-08" db="EMBL/GenBank/DDBJ databases">
        <title>Genome sequencing of Agrobacterium vitis strain ICMP 10754.</title>
        <authorList>
            <person name="Visnovsky S.B."/>
            <person name="Pitman A.R."/>
        </authorList>
    </citation>
    <scope>NUCLEOTIDE SEQUENCE [LARGE SCALE GENOMIC DNA]</scope>
    <source>
        <strain evidence="3 4">ICMP 10754</strain>
    </source>
</reference>
<keyword evidence="2" id="KW-1133">Transmembrane helix</keyword>
<dbReference type="AlphaFoldDB" id="A0A368NPQ8"/>
<feature type="region of interest" description="Disordered" evidence="1">
    <location>
        <begin position="207"/>
        <end position="229"/>
    </location>
</feature>
<gene>
    <name evidence="3" type="ORF">DXT89_08325</name>
</gene>
<accession>A0A368NPQ8</accession>
<comment type="caution">
    <text evidence="3">The sequence shown here is derived from an EMBL/GenBank/DDBJ whole genome shotgun (WGS) entry which is preliminary data.</text>
</comment>
<evidence type="ECO:0000313" key="4">
    <source>
        <dbReference type="Proteomes" id="UP000436911"/>
    </source>
</evidence>
<evidence type="ECO:0008006" key="5">
    <source>
        <dbReference type="Google" id="ProtNLM"/>
    </source>
</evidence>
<feature type="transmembrane region" description="Helical" evidence="2">
    <location>
        <begin position="102"/>
        <end position="125"/>
    </location>
</feature>
<keyword evidence="2" id="KW-0812">Transmembrane</keyword>
<name>A0A368NPQ8_AGRVI</name>
<evidence type="ECO:0000313" key="3">
    <source>
        <dbReference type="EMBL" id="KAA3529833.1"/>
    </source>
</evidence>
<dbReference type="OrthoDB" id="8283571at2"/>
<dbReference type="Proteomes" id="UP000436911">
    <property type="component" value="Unassembled WGS sequence"/>
</dbReference>
<dbReference type="RefSeq" id="WP_081089101.1">
    <property type="nucleotide sequence ID" value="NZ_CP055265.1"/>
</dbReference>
<keyword evidence="2" id="KW-0472">Membrane</keyword>
<dbReference type="EMBL" id="QUSG01000003">
    <property type="protein sequence ID" value="KAA3529833.1"/>
    <property type="molecule type" value="Genomic_DNA"/>
</dbReference>
<evidence type="ECO:0000256" key="1">
    <source>
        <dbReference type="SAM" id="MobiDB-lite"/>
    </source>
</evidence>
<protein>
    <recommendedName>
        <fullName evidence="5">DUF3426 domain-containing protein</fullName>
    </recommendedName>
</protein>
<sequence>MNAFRFRPKYVEPDIDLLPPERPYRPMPRPGFRLAEDVSDAKFVTVGDPVGALRSRIQAEMKTSYRPQAPAAQGVLHALVNYTVRHVVRLENRLGQLSERSFTSLIAALAVLMFFSAGGFCLIGGTEAVPARNPLDITHVSLTPQTAGGMPVLLVNAIVENHAATTQALPDIRADLYSDGRLIASTLITPPAAEIGVGHSRGIAARLRHPGGKNPELKLSFAPKDASQS</sequence>